<organism evidence="2 3">
    <name type="scientific">Paenibacillus cineris</name>
    <dbReference type="NCBI Taxonomy" id="237530"/>
    <lineage>
        <taxon>Bacteria</taxon>
        <taxon>Bacillati</taxon>
        <taxon>Bacillota</taxon>
        <taxon>Bacilli</taxon>
        <taxon>Bacillales</taxon>
        <taxon>Paenibacillaceae</taxon>
        <taxon>Paenibacillus</taxon>
    </lineage>
</organism>
<sequence length="303" mass="31946">MINMENTKNMRVFVTGATGFVGTAVVRELIASGHQVVGLARSEKSAESLTAAGAEVHRGSLDDLSSLQEGAAAADGVIHLAFKHDFADFAAAAEADSKAIEAIGEALEGTGKPFVATSGTLMLTPGRLGTEEEASTQSTPRRSEEAALALAGRGVRASVVRLSPSVHGPGEQGFVPTLIGIARERGFAAYVDEGLNHWPAVHQLDAARLFRLALEKGAAGAVYHGVGDEGVPFREIAEIIGRHLNLPVRSIPREEADAYFGWLAFAASTDNLASSALTQERLGWQPVNPGLIADLEQGHYFNR</sequence>
<reference evidence="2 3" key="1">
    <citation type="submission" date="2021-03" db="EMBL/GenBank/DDBJ databases">
        <title>Antimicrobial resistance genes in bacteria isolated from Japanese honey, and their potential for conferring macrolide and lincosamide resistance in the American foulbrood pathogen Paenibacillus larvae.</title>
        <authorList>
            <person name="Okamoto M."/>
            <person name="Kumagai M."/>
            <person name="Kanamori H."/>
            <person name="Takamatsu D."/>
        </authorList>
    </citation>
    <scope>NUCLEOTIDE SEQUENCE [LARGE SCALE GENOMIC DNA]</scope>
    <source>
        <strain evidence="2 3">J21TS7</strain>
    </source>
</reference>
<dbReference type="InterPro" id="IPR036291">
    <property type="entry name" value="NAD(P)-bd_dom_sf"/>
</dbReference>
<dbReference type="SUPFAM" id="SSF51735">
    <property type="entry name" value="NAD(P)-binding Rossmann-fold domains"/>
    <property type="match status" value="1"/>
</dbReference>
<feature type="domain" description="NAD-dependent epimerase/dehydratase" evidence="1">
    <location>
        <begin position="12"/>
        <end position="221"/>
    </location>
</feature>
<dbReference type="Pfam" id="PF01370">
    <property type="entry name" value="Epimerase"/>
    <property type="match status" value="1"/>
</dbReference>
<dbReference type="PANTHER" id="PTHR48079:SF9">
    <property type="entry name" value="PUTATIVE-RELATED"/>
    <property type="match status" value="1"/>
</dbReference>
<dbReference type="Proteomes" id="UP000676601">
    <property type="component" value="Unassembled WGS sequence"/>
</dbReference>
<evidence type="ECO:0000313" key="2">
    <source>
        <dbReference type="EMBL" id="GIO56822.1"/>
    </source>
</evidence>
<accession>A0ABQ4LK33</accession>
<evidence type="ECO:0000259" key="1">
    <source>
        <dbReference type="Pfam" id="PF01370"/>
    </source>
</evidence>
<protein>
    <submittedName>
        <fullName evidence="2">NAD-dependent epimerase/dehydratase</fullName>
    </submittedName>
</protein>
<keyword evidence="3" id="KW-1185">Reference proteome</keyword>
<dbReference type="EMBL" id="BORU01000003">
    <property type="protein sequence ID" value="GIO56822.1"/>
    <property type="molecule type" value="Genomic_DNA"/>
</dbReference>
<gene>
    <name evidence="2" type="ORF">J21TS7_51400</name>
</gene>
<dbReference type="PANTHER" id="PTHR48079">
    <property type="entry name" value="PROTEIN YEEZ"/>
    <property type="match status" value="1"/>
</dbReference>
<dbReference type="InterPro" id="IPR001509">
    <property type="entry name" value="Epimerase_deHydtase"/>
</dbReference>
<comment type="caution">
    <text evidence="2">The sequence shown here is derived from an EMBL/GenBank/DDBJ whole genome shotgun (WGS) entry which is preliminary data.</text>
</comment>
<name>A0ABQ4LK33_9BACL</name>
<proteinExistence type="predicted"/>
<dbReference type="CDD" id="cd05262">
    <property type="entry name" value="SDR_a7"/>
    <property type="match status" value="1"/>
</dbReference>
<dbReference type="Gene3D" id="3.40.50.720">
    <property type="entry name" value="NAD(P)-binding Rossmann-like Domain"/>
    <property type="match status" value="1"/>
</dbReference>
<dbReference type="InterPro" id="IPR051783">
    <property type="entry name" value="NAD(P)-dependent_oxidoreduct"/>
</dbReference>
<evidence type="ECO:0000313" key="3">
    <source>
        <dbReference type="Proteomes" id="UP000676601"/>
    </source>
</evidence>